<dbReference type="AlphaFoldDB" id="A0A1G2QP51"/>
<protein>
    <submittedName>
        <fullName evidence="1">Uncharacterized protein</fullName>
    </submittedName>
</protein>
<organism evidence="1 2">
    <name type="scientific">Candidatus Wildermuthbacteria bacterium GWA2_46_15</name>
    <dbReference type="NCBI Taxonomy" id="1802443"/>
    <lineage>
        <taxon>Bacteria</taxon>
        <taxon>Candidatus Wildermuthiibacteriota</taxon>
    </lineage>
</organism>
<dbReference type="Proteomes" id="UP000179245">
    <property type="component" value="Unassembled WGS sequence"/>
</dbReference>
<reference evidence="1 2" key="1">
    <citation type="journal article" date="2016" name="Nat. Commun.">
        <title>Thousands of microbial genomes shed light on interconnected biogeochemical processes in an aquifer system.</title>
        <authorList>
            <person name="Anantharaman K."/>
            <person name="Brown C.T."/>
            <person name="Hug L.A."/>
            <person name="Sharon I."/>
            <person name="Castelle C.J."/>
            <person name="Probst A.J."/>
            <person name="Thomas B.C."/>
            <person name="Singh A."/>
            <person name="Wilkins M.J."/>
            <person name="Karaoz U."/>
            <person name="Brodie E.L."/>
            <person name="Williams K.H."/>
            <person name="Hubbard S.S."/>
            <person name="Banfield J.F."/>
        </authorList>
    </citation>
    <scope>NUCLEOTIDE SEQUENCE [LARGE SCALE GENOMIC DNA]</scope>
</reference>
<dbReference type="EMBL" id="MHTO01000029">
    <property type="protein sequence ID" value="OHA61681.1"/>
    <property type="molecule type" value="Genomic_DNA"/>
</dbReference>
<proteinExistence type="predicted"/>
<evidence type="ECO:0000313" key="2">
    <source>
        <dbReference type="Proteomes" id="UP000179245"/>
    </source>
</evidence>
<evidence type="ECO:0000313" key="1">
    <source>
        <dbReference type="EMBL" id="OHA61681.1"/>
    </source>
</evidence>
<name>A0A1G2QP51_9BACT</name>
<comment type="caution">
    <text evidence="1">The sequence shown here is derived from an EMBL/GenBank/DDBJ whole genome shotgun (WGS) entry which is preliminary data.</text>
</comment>
<accession>A0A1G2QP51</accession>
<sequence length="113" mass="13147">MTNSFEQQPIPEEAMENNAEKQEKALMEMMKKTHYEALRDLQPLNEYLEKKFGPVEYTEDDIIRYKEMARLLEKAGLNNTAIFFLQGAMEIAQECGDNEWAEDLKLNLAKLGK</sequence>
<gene>
    <name evidence="1" type="ORF">A2117_02740</name>
</gene>